<dbReference type="EMBL" id="LRCR01000003">
    <property type="protein sequence ID" value="KUQ85913.1"/>
    <property type="molecule type" value="Genomic_DNA"/>
</dbReference>
<reference evidence="3" key="1">
    <citation type="submission" date="2016-01" db="EMBL/GenBank/DDBJ databases">
        <title>WGS of SAMN04407783.</title>
        <authorList>
            <person name="Adams M."/>
            <person name="Sutton G."/>
            <person name="Nelson K."/>
            <person name="Thaden J."/>
            <person name="Fowler V."/>
            <person name="Mccorrison J."/>
            <person name="Sanka R."/>
            <person name="Brinkac L."/>
            <person name="Nierman W."/>
        </authorList>
    </citation>
    <scope>NUCLEOTIDE SEQUENCE [LARGE SCALE GENOMIC DNA]</scope>
    <source>
        <strain evidence="3">GN04363</strain>
    </source>
</reference>
<comment type="caution">
    <text evidence="2">The sequence shown here is derived from an EMBL/GenBank/DDBJ whole genome shotgun (WGS) entry which is preliminary data.</text>
</comment>
<keyword evidence="1" id="KW-0812">Transmembrane</keyword>
<keyword evidence="1" id="KW-0472">Membrane</keyword>
<gene>
    <name evidence="2" type="ORF">AWI28_09765</name>
</gene>
<evidence type="ECO:0000313" key="3">
    <source>
        <dbReference type="Proteomes" id="UP000064715"/>
    </source>
</evidence>
<sequence>MTRFRQLLYLFTACLLVGVMLSGYYLWHRYYVQPFSCQANLVQHHPEEKLTLWLNYIFDGNSGTLSMNGSVDSDPTKNIDRKIFFQVERKDNVFLLTSLRHMKFPDDNVTDNWLEKYEPQFFVYPGKSIYIRINEQQNDNYIFTLGTLPTYVCRSSKNG</sequence>
<feature type="transmembrane region" description="Helical" evidence="1">
    <location>
        <begin position="7"/>
        <end position="27"/>
    </location>
</feature>
<protein>
    <recommendedName>
        <fullName evidence="4">Inner membrane protein</fullName>
    </recommendedName>
</protein>
<organism evidence="2 3">
    <name type="scientific">Enterobacter genomosp. O</name>
    <dbReference type="NCBI Taxonomy" id="2364150"/>
    <lineage>
        <taxon>Bacteria</taxon>
        <taxon>Pseudomonadati</taxon>
        <taxon>Pseudomonadota</taxon>
        <taxon>Gammaproteobacteria</taxon>
        <taxon>Enterobacterales</taxon>
        <taxon>Enterobacteriaceae</taxon>
        <taxon>Enterobacter</taxon>
        <taxon>Enterobacter cloacae complex</taxon>
        <taxon>Enterobacter cloacae complex clade O</taxon>
    </lineage>
</organism>
<dbReference type="RefSeq" id="WP_059310310.1">
    <property type="nucleotide sequence ID" value="NZ_LRCR01000003.1"/>
</dbReference>
<dbReference type="OrthoDB" id="6606088at2"/>
<dbReference type="Proteomes" id="UP000064715">
    <property type="component" value="Unassembled WGS sequence"/>
</dbReference>
<keyword evidence="3" id="KW-1185">Reference proteome</keyword>
<evidence type="ECO:0000313" key="2">
    <source>
        <dbReference type="EMBL" id="KUQ85913.1"/>
    </source>
</evidence>
<evidence type="ECO:0000256" key="1">
    <source>
        <dbReference type="SAM" id="Phobius"/>
    </source>
</evidence>
<accession>A0A0X4EW23</accession>
<name>A0A0X4EW23_9ENTR</name>
<keyword evidence="1" id="KW-1133">Transmembrane helix</keyword>
<dbReference type="AlphaFoldDB" id="A0A0X4EW23"/>
<evidence type="ECO:0008006" key="4">
    <source>
        <dbReference type="Google" id="ProtNLM"/>
    </source>
</evidence>
<proteinExistence type="predicted"/>